<dbReference type="InterPro" id="IPR016181">
    <property type="entry name" value="Acyl_CoA_acyltransferase"/>
</dbReference>
<dbReference type="PROSITE" id="PS51186">
    <property type="entry name" value="GNAT"/>
    <property type="match status" value="1"/>
</dbReference>
<protein>
    <submittedName>
        <fullName evidence="4">Acetyltransferase</fullName>
        <ecNumber evidence="4">2.3.1.-</ecNumber>
    </submittedName>
</protein>
<dbReference type="CDD" id="cd04301">
    <property type="entry name" value="NAT_SF"/>
    <property type="match status" value="1"/>
</dbReference>
<dbReference type="EC" id="2.3.1.-" evidence="4"/>
<dbReference type="eggNOG" id="COG0456">
    <property type="taxonomic scope" value="Bacteria"/>
</dbReference>
<dbReference type="InterPro" id="IPR000182">
    <property type="entry name" value="GNAT_dom"/>
</dbReference>
<evidence type="ECO:0000259" key="3">
    <source>
        <dbReference type="PROSITE" id="PS51186"/>
    </source>
</evidence>
<dbReference type="InterPro" id="IPR050832">
    <property type="entry name" value="Bact_Acetyltransf"/>
</dbReference>
<feature type="domain" description="N-acetyltransferase" evidence="3">
    <location>
        <begin position="93"/>
        <end position="247"/>
    </location>
</feature>
<evidence type="ECO:0000256" key="1">
    <source>
        <dbReference type="ARBA" id="ARBA00022679"/>
    </source>
</evidence>
<name>E8MXG0_ANATU</name>
<dbReference type="GO" id="GO:0016747">
    <property type="term" value="F:acyltransferase activity, transferring groups other than amino-acyl groups"/>
    <property type="evidence" value="ECO:0007669"/>
    <property type="project" value="InterPro"/>
</dbReference>
<dbReference type="OrthoDB" id="159497at2"/>
<reference evidence="4 5" key="1">
    <citation type="submission" date="2010-12" db="EMBL/GenBank/DDBJ databases">
        <title>Whole genome sequence of Anaerolinea thermophila UNI-1.</title>
        <authorList>
            <person name="Narita-Yamada S."/>
            <person name="Kishi E."/>
            <person name="Watanabe Y."/>
            <person name="Takasaki K."/>
            <person name="Ankai A."/>
            <person name="Oguchi A."/>
            <person name="Fukui S."/>
            <person name="Takahashi M."/>
            <person name="Yashiro I."/>
            <person name="Hosoyama A."/>
            <person name="Sekiguchi Y."/>
            <person name="Hanada S."/>
            <person name="Fujita N."/>
        </authorList>
    </citation>
    <scope>NUCLEOTIDE SEQUENCE [LARGE SCALE GENOMIC DNA]</scope>
    <source>
        <strain evidence="5">DSM 14523 / JCM 11388 / NBRC 100420 / UNI-1</strain>
    </source>
</reference>
<organism evidence="4 5">
    <name type="scientific">Anaerolinea thermophila (strain DSM 14523 / JCM 11388 / NBRC 100420 / UNI-1)</name>
    <dbReference type="NCBI Taxonomy" id="926569"/>
    <lineage>
        <taxon>Bacteria</taxon>
        <taxon>Bacillati</taxon>
        <taxon>Chloroflexota</taxon>
        <taxon>Anaerolineae</taxon>
        <taxon>Anaerolineales</taxon>
        <taxon>Anaerolineaceae</taxon>
        <taxon>Anaerolinea</taxon>
    </lineage>
</organism>
<keyword evidence="5" id="KW-1185">Reference proteome</keyword>
<dbReference type="HOGENOM" id="CLU_101319_0_0_0"/>
<dbReference type="SUPFAM" id="SSF55729">
    <property type="entry name" value="Acyl-CoA N-acyltransferases (Nat)"/>
    <property type="match status" value="1"/>
</dbReference>
<dbReference type="Pfam" id="PF00583">
    <property type="entry name" value="Acetyltransf_1"/>
    <property type="match status" value="1"/>
</dbReference>
<gene>
    <name evidence="4" type="ordered locus">ANT_20150</name>
</gene>
<proteinExistence type="predicted"/>
<dbReference type="PANTHER" id="PTHR43877:SF2">
    <property type="entry name" value="AMINOALKYLPHOSPHONATE N-ACETYLTRANSFERASE-RELATED"/>
    <property type="match status" value="1"/>
</dbReference>
<dbReference type="RefSeq" id="WP_013560411.1">
    <property type="nucleotide sequence ID" value="NC_014960.1"/>
</dbReference>
<sequence length="247" mass="28620">MNHDPAPPVEYLPWDSNFFGKRIARIKRDTLTPPDVEAIFNWATEQQIDCLYLLANPESRETTLLAEQNRFHLTDVRITLEKKIFEEKEPVGVAIRPAVESDLPILKWIARQSHRDSRFYYDNHFATELCDKLFEIWIENSYNGFANQTLVIDIDSKPAGYLTCHVEDKEGRIGLLAVHPDHQGKALGSALVNASLVWFKMQGVTRVSVVTQGRNIRAQRLYQRCGFITRSLHIWYHWWNTPKGQEA</sequence>
<evidence type="ECO:0000313" key="5">
    <source>
        <dbReference type="Proteomes" id="UP000008922"/>
    </source>
</evidence>
<dbReference type="Proteomes" id="UP000008922">
    <property type="component" value="Chromosome"/>
</dbReference>
<dbReference type="InParanoid" id="E8MXG0"/>
<evidence type="ECO:0000313" key="4">
    <source>
        <dbReference type="EMBL" id="BAJ64041.1"/>
    </source>
</evidence>
<evidence type="ECO:0000256" key="2">
    <source>
        <dbReference type="ARBA" id="ARBA00023315"/>
    </source>
</evidence>
<dbReference type="PANTHER" id="PTHR43877">
    <property type="entry name" value="AMINOALKYLPHOSPHONATE N-ACETYLTRANSFERASE-RELATED-RELATED"/>
    <property type="match status" value="1"/>
</dbReference>
<dbReference type="Gene3D" id="3.40.630.30">
    <property type="match status" value="1"/>
</dbReference>
<dbReference type="FunCoup" id="E8MXG0">
    <property type="interactions" value="11"/>
</dbReference>
<dbReference type="KEGG" id="atm:ANT_20150"/>
<keyword evidence="1 4" id="KW-0808">Transferase</keyword>
<dbReference type="EMBL" id="AP012029">
    <property type="protein sequence ID" value="BAJ64041.1"/>
    <property type="molecule type" value="Genomic_DNA"/>
</dbReference>
<accession>E8MXG0</accession>
<keyword evidence="2 4" id="KW-0012">Acyltransferase</keyword>
<dbReference type="STRING" id="926569.ANT_20150"/>
<dbReference type="AlphaFoldDB" id="E8MXG0"/>